<feature type="compositionally biased region" description="Basic and acidic residues" evidence="7">
    <location>
        <begin position="257"/>
        <end position="267"/>
    </location>
</feature>
<feature type="compositionally biased region" description="Polar residues" evidence="7">
    <location>
        <begin position="545"/>
        <end position="557"/>
    </location>
</feature>
<feature type="compositionally biased region" description="Polar residues" evidence="7">
    <location>
        <begin position="1021"/>
        <end position="1040"/>
    </location>
</feature>
<proteinExistence type="predicted"/>
<feature type="compositionally biased region" description="Polar residues" evidence="7">
    <location>
        <begin position="910"/>
        <end position="924"/>
    </location>
</feature>
<feature type="compositionally biased region" description="Basic and acidic residues" evidence="7">
    <location>
        <begin position="1090"/>
        <end position="1108"/>
    </location>
</feature>
<feature type="compositionally biased region" description="Polar residues" evidence="7">
    <location>
        <begin position="1134"/>
        <end position="1147"/>
    </location>
</feature>
<feature type="region of interest" description="Disordered" evidence="7">
    <location>
        <begin position="471"/>
        <end position="557"/>
    </location>
</feature>
<feature type="compositionally biased region" description="Acidic residues" evidence="7">
    <location>
        <begin position="361"/>
        <end position="384"/>
    </location>
</feature>
<evidence type="ECO:0000256" key="1">
    <source>
        <dbReference type="ARBA" id="ARBA00004245"/>
    </source>
</evidence>
<feature type="compositionally biased region" description="Polar residues" evidence="7">
    <location>
        <begin position="192"/>
        <end position="202"/>
    </location>
</feature>
<keyword evidence="6" id="KW-0493">Microtubule</keyword>
<dbReference type="InterPro" id="IPR027324">
    <property type="entry name" value="MAP2/MAP4/Tau"/>
</dbReference>
<dbReference type="PROSITE" id="PS51491">
    <property type="entry name" value="TAU_MAP_2"/>
    <property type="match status" value="3"/>
</dbReference>
<feature type="compositionally biased region" description="Basic and acidic residues" evidence="7">
    <location>
        <begin position="507"/>
        <end position="519"/>
    </location>
</feature>
<keyword evidence="5 6" id="KW-0206">Cytoskeleton</keyword>
<accession>A0A210Q2R1</accession>
<feature type="compositionally biased region" description="Basic and acidic residues" evidence="7">
    <location>
        <begin position="1148"/>
        <end position="1180"/>
    </location>
</feature>
<keyword evidence="2 6" id="KW-0963">Cytoplasm</keyword>
<comment type="subcellular location">
    <subcellularLocation>
        <location evidence="1 6">Cytoplasm</location>
        <location evidence="1 6">Cytoskeleton</location>
    </subcellularLocation>
</comment>
<evidence type="ECO:0000313" key="9">
    <source>
        <dbReference type="Proteomes" id="UP000242188"/>
    </source>
</evidence>
<evidence type="ECO:0000256" key="6">
    <source>
        <dbReference type="RuleBase" id="RU000686"/>
    </source>
</evidence>
<feature type="region of interest" description="Disordered" evidence="7">
    <location>
        <begin position="77"/>
        <end position="179"/>
    </location>
</feature>
<dbReference type="OrthoDB" id="9378527at2759"/>
<evidence type="ECO:0000256" key="4">
    <source>
        <dbReference type="ARBA" id="ARBA00022737"/>
    </source>
</evidence>
<dbReference type="PANTHER" id="PTHR11501:SF18">
    <property type="entry name" value="MICROTUBULE-ASSOCIATED PROTEIN"/>
    <property type="match status" value="1"/>
</dbReference>
<feature type="region of interest" description="Disordered" evidence="7">
    <location>
        <begin position="1016"/>
        <end position="1350"/>
    </location>
</feature>
<feature type="compositionally biased region" description="Polar residues" evidence="7">
    <location>
        <begin position="1791"/>
        <end position="1801"/>
    </location>
</feature>
<keyword evidence="4" id="KW-0677">Repeat</keyword>
<feature type="compositionally biased region" description="Polar residues" evidence="7">
    <location>
        <begin position="1592"/>
        <end position="1609"/>
    </location>
</feature>
<feature type="compositionally biased region" description="Acidic residues" evidence="7">
    <location>
        <begin position="338"/>
        <end position="353"/>
    </location>
</feature>
<keyword evidence="3" id="KW-0597">Phosphoprotein</keyword>
<dbReference type="GO" id="GO:0043005">
    <property type="term" value="C:neuron projection"/>
    <property type="evidence" value="ECO:0007669"/>
    <property type="project" value="TreeGrafter"/>
</dbReference>
<feature type="compositionally biased region" description="Polar residues" evidence="7">
    <location>
        <begin position="1945"/>
        <end position="1967"/>
    </location>
</feature>
<feature type="region of interest" description="Disordered" evidence="7">
    <location>
        <begin position="1503"/>
        <end position="1967"/>
    </location>
</feature>
<feature type="compositionally biased region" description="Basic and acidic residues" evidence="7">
    <location>
        <begin position="1117"/>
        <end position="1133"/>
    </location>
</feature>
<feature type="compositionally biased region" description="Polar residues" evidence="7">
    <location>
        <begin position="130"/>
        <end position="150"/>
    </location>
</feature>
<dbReference type="PROSITE" id="PS00229">
    <property type="entry name" value="TAU_MAP_1"/>
    <property type="match status" value="1"/>
</dbReference>
<dbReference type="EMBL" id="NEDP02005180">
    <property type="protein sequence ID" value="OWF43038.1"/>
    <property type="molecule type" value="Genomic_DNA"/>
</dbReference>
<sequence>MAESSSVTEHTQALTLQGSCPADNGEYVNGVTFPDKMADDVPLQGVTKETRNGDVHKHEAVGGFVLDFDKKADDGIYPTDDQKVPSAFCDEDTFMGDAPSDPVPREPEIPLGSDATSFPQQCEDFVGSNIDDSFSPFNSEMSSYSQTGSHESFPAFGGEREMDQTPEALPDPVPPMGHENVLIDFCQDSDQPTDVKCDNTNPFVDLSPGVLHPSDPYIGVEPNNGNNKDTEQIVQSPLRPDAPEFSPQGHSNAEFSPLRHDAPEFLPREPQQAAVFDQSPHSGGFDDIERNSLSQSDTFDKPNEQVQDVIDTFDKCKENVPVPIEEQSVPAINITSDQGEDDEEYSGEEDYSESESNSQAENDEIIEDDYTDSEDTENIQDSDDVSGGPGEVAGRPVLGDGIVHPAFDQGSVKPAFSENEFQFQQQGLAGVMSAGHVELMPSVGAEPPVVEGITEHGKGEQVNEMGSSQIDMAQDSTEQQQVGTEDFQRDTICKSETFTIESDSDMEERSITPEQDSMKAARSKPMSGQEDSQSAQAHGGASPPFNYSQMDPSLNQQNIKPAFNQGQIEPAFNQGQVEPAFNQGQMEPAFNQGQMELAFSQGQMEPAFSQEKMEPAFNQGQIEPAFNKGQMEPAINQGQVEPAFNQGQMEPAFSQGQMEPAFSQEQMEPAFNQGQIEPAFNQGQMEPAFSQEQMEPAFNQGQIEPAINQGQVEPAINQGQMDPAFNQGQVEPAFNKGQMEPAINQGQVEPAINQGQMDPAFNQGQVEPAFNMGQMEPAFNQEQMDPAFNQEQMDPAFNQGQVEPAFNQGQVEPAFNKGQMEPAFNQEQMDSAFNQGQVEPAFNKGQMEPSFNQGQVEPAFNQGQIEPIKKQMQNEQKVLASNSETGNVGFCGDDDMFTNQPALQQEPDNKQQVVSQDEQQTDFQNDMMPSEGFTEDPMFPLEDTSKMELSPNKHHEQPDCREDVVTPREVLLEDTSEQKYQMEKSGVEHDQTVPLMSPCQQLEDAGFSQVFSQVVDDSFMDNENTQTNTETLGEPNTQTHAYEDEEGDGDEDRDEDMHPDDQYSSSSGEEEEGAVSQQPKQQDAAQLMSSKERLVYQQEEKTSSEERSASLQQQKLTSEERSLSPEECDRNENPESNFMEKSSLLSESQDKLASEERSLSPECHPSNDQKKIEEQRKYEEQNAPQSFEKETPPFVHEMVPGEIDQSTIDETYGVAPATFEASELERISSHDQAPSPATVDTDRDAHTSGRNSEDFEYEQGEDSLTAEGGSDSDQDLPKHSDEDVDVQPNITDDSLADQPVHRETILKEINEEQERLEAGRDMKESGMGESIITADSQETDDQSPSEIPRQMLEDYGDTERSLTSSMECQTYEDDAGVSPVEMAASLMEGSMVLKEGETNIDGSSLSQSVPTESALEEYSKDRMEDEEIENIKQQLSSEVLEVEPKSAHLDPQLRVTEDISVREDVQEVHAAEEEVVSPAPIAETPVQPTADQQVVVQKFTTAVQHASTPETGTEKTDVKQDKLADKMEGAPTKNVVKKINEPAEKKSQVTEKIDRKEAKQRKQEKPITKTPQKPLRKPKQRTPPKSDESKIPSPTKTEGGITKSTTRTLRSAAPSKTAPPRSLNMKQSTEKPPFDTSFPRAVSASRQRILPLAQTPSTPSPTKAPSMKIPTRTQNKEATQLFLERMSRPRCRTPKKDGASDSGVEEDKTPRATSATSQRKKYGIDAKNENYKPGGGNVKITDQKVTVKHVGSKIDARSKTPTGSPRKDATAKAKPTTPKGSAPDTKHVQSKIDSLKNSTHSPGGGNVKIAHQKVDYSTVQGKIGSKANLDHRPKGGDKKIETAKLDFKGKAISKVGSKDNMDHKAGGGDKKIETKKLDFKEKASSKVGSKDNVTHRPGGGDKKIESHKLTFKESAKPATDSGTGHVASSPPCRSPSLKSPRPDSGISQDSLPQQVTSPDNMDSSVTA</sequence>
<feature type="compositionally biased region" description="Polar residues" evidence="7">
    <location>
        <begin position="223"/>
        <end position="235"/>
    </location>
</feature>
<feature type="compositionally biased region" description="Basic and acidic residues" evidence="7">
    <location>
        <begin position="1240"/>
        <end position="1253"/>
    </location>
</feature>
<dbReference type="PANTHER" id="PTHR11501">
    <property type="entry name" value="MICROTUBULE-ASSOCIATED PROTEIN"/>
    <property type="match status" value="1"/>
</dbReference>
<feature type="compositionally biased region" description="Basic and acidic residues" evidence="7">
    <location>
        <begin position="1299"/>
        <end position="1326"/>
    </location>
</feature>
<feature type="compositionally biased region" description="Polar residues" evidence="7">
    <location>
        <begin position="1075"/>
        <end position="1089"/>
    </location>
</feature>
<feature type="compositionally biased region" description="Basic and acidic residues" evidence="7">
    <location>
        <begin position="1538"/>
        <end position="1567"/>
    </location>
</feature>
<feature type="compositionally biased region" description="Low complexity" evidence="7">
    <location>
        <begin position="1655"/>
        <end position="1666"/>
    </location>
</feature>
<feature type="compositionally biased region" description="Polar residues" evidence="7">
    <location>
        <begin position="1"/>
        <end position="18"/>
    </location>
</feature>
<evidence type="ECO:0000256" key="7">
    <source>
        <dbReference type="SAM" id="MobiDB-lite"/>
    </source>
</evidence>
<dbReference type="STRING" id="6573.A0A210Q2R1"/>
<dbReference type="GO" id="GO:0008017">
    <property type="term" value="F:microtubule binding"/>
    <property type="evidence" value="ECO:0007669"/>
    <property type="project" value="InterPro"/>
</dbReference>
<keyword evidence="9" id="KW-1185">Reference proteome</keyword>
<feature type="compositionally biased region" description="Polar residues" evidence="7">
    <location>
        <begin position="471"/>
        <end position="483"/>
    </location>
</feature>
<dbReference type="GO" id="GO:0005874">
    <property type="term" value="C:microtubule"/>
    <property type="evidence" value="ECO:0007669"/>
    <property type="project" value="UniProtKB-KW"/>
</dbReference>
<feature type="region of interest" description="Disordered" evidence="7">
    <location>
        <begin position="1"/>
        <end position="38"/>
    </location>
</feature>
<evidence type="ECO:0000256" key="3">
    <source>
        <dbReference type="ARBA" id="ARBA00022553"/>
    </source>
</evidence>
<gene>
    <name evidence="8" type="ORF">KP79_PYT04966</name>
</gene>
<dbReference type="Pfam" id="PF00418">
    <property type="entry name" value="Tubulin-binding"/>
    <property type="match status" value="4"/>
</dbReference>
<organism evidence="8 9">
    <name type="scientific">Mizuhopecten yessoensis</name>
    <name type="common">Japanese scallop</name>
    <name type="synonym">Patinopecten yessoensis</name>
    <dbReference type="NCBI Taxonomy" id="6573"/>
    <lineage>
        <taxon>Eukaryota</taxon>
        <taxon>Metazoa</taxon>
        <taxon>Spiralia</taxon>
        <taxon>Lophotrochozoa</taxon>
        <taxon>Mollusca</taxon>
        <taxon>Bivalvia</taxon>
        <taxon>Autobranchia</taxon>
        <taxon>Pteriomorphia</taxon>
        <taxon>Pectinida</taxon>
        <taxon>Pectinoidea</taxon>
        <taxon>Pectinidae</taxon>
        <taxon>Mizuhopecten</taxon>
    </lineage>
</organism>
<feature type="compositionally biased region" description="Basic and acidic residues" evidence="7">
    <location>
        <begin position="1512"/>
        <end position="1528"/>
    </location>
</feature>
<name>A0A210Q2R1_MIZYE</name>
<feature type="compositionally biased region" description="Basic and acidic residues" evidence="7">
    <location>
        <begin position="1856"/>
        <end position="1915"/>
    </location>
</feature>
<feature type="compositionally biased region" description="Basic and acidic residues" evidence="7">
    <location>
        <begin position="943"/>
        <end position="966"/>
    </location>
</feature>
<evidence type="ECO:0000256" key="5">
    <source>
        <dbReference type="ARBA" id="ARBA00023212"/>
    </source>
</evidence>
<evidence type="ECO:0000313" key="8">
    <source>
        <dbReference type="EMBL" id="OWF43038.1"/>
    </source>
</evidence>
<feature type="compositionally biased region" description="Basic and acidic residues" evidence="7">
    <location>
        <begin position="1694"/>
        <end position="1710"/>
    </location>
</feature>
<comment type="caution">
    <text evidence="8">The sequence shown here is derived from an EMBL/GenBank/DDBJ whole genome shotgun (WGS) entry which is preliminary data.</text>
</comment>
<protein>
    <recommendedName>
        <fullName evidence="6">Microtubule-associated protein</fullName>
    </recommendedName>
</protein>
<reference evidence="8 9" key="1">
    <citation type="journal article" date="2017" name="Nat. Ecol. Evol.">
        <title>Scallop genome provides insights into evolution of bilaterian karyotype and development.</title>
        <authorList>
            <person name="Wang S."/>
            <person name="Zhang J."/>
            <person name="Jiao W."/>
            <person name="Li J."/>
            <person name="Xun X."/>
            <person name="Sun Y."/>
            <person name="Guo X."/>
            <person name="Huan P."/>
            <person name="Dong B."/>
            <person name="Zhang L."/>
            <person name="Hu X."/>
            <person name="Sun X."/>
            <person name="Wang J."/>
            <person name="Zhao C."/>
            <person name="Wang Y."/>
            <person name="Wang D."/>
            <person name="Huang X."/>
            <person name="Wang R."/>
            <person name="Lv J."/>
            <person name="Li Y."/>
            <person name="Zhang Z."/>
            <person name="Liu B."/>
            <person name="Lu W."/>
            <person name="Hui Y."/>
            <person name="Liang J."/>
            <person name="Zhou Z."/>
            <person name="Hou R."/>
            <person name="Li X."/>
            <person name="Liu Y."/>
            <person name="Li H."/>
            <person name="Ning X."/>
            <person name="Lin Y."/>
            <person name="Zhao L."/>
            <person name="Xing Q."/>
            <person name="Dou J."/>
            <person name="Li Y."/>
            <person name="Mao J."/>
            <person name="Guo H."/>
            <person name="Dou H."/>
            <person name="Li T."/>
            <person name="Mu C."/>
            <person name="Jiang W."/>
            <person name="Fu Q."/>
            <person name="Fu X."/>
            <person name="Miao Y."/>
            <person name="Liu J."/>
            <person name="Yu Q."/>
            <person name="Li R."/>
            <person name="Liao H."/>
            <person name="Li X."/>
            <person name="Kong Y."/>
            <person name="Jiang Z."/>
            <person name="Chourrout D."/>
            <person name="Li R."/>
            <person name="Bao Z."/>
        </authorList>
    </citation>
    <scope>NUCLEOTIDE SEQUENCE [LARGE SCALE GENOMIC DNA]</scope>
    <source>
        <strain evidence="8 9">PY_sf001</strain>
    </source>
</reference>
<dbReference type="GO" id="GO:0000226">
    <property type="term" value="P:microtubule cytoskeleton organization"/>
    <property type="evidence" value="ECO:0007669"/>
    <property type="project" value="TreeGrafter"/>
</dbReference>
<evidence type="ECO:0000256" key="2">
    <source>
        <dbReference type="ARBA" id="ARBA00022490"/>
    </source>
</evidence>
<feature type="compositionally biased region" description="Acidic residues" evidence="7">
    <location>
        <begin position="1043"/>
        <end position="1054"/>
    </location>
</feature>
<dbReference type="InterPro" id="IPR001084">
    <property type="entry name" value="MAP_tubulin-bd_rpt"/>
</dbReference>
<feature type="region of interest" description="Disordered" evidence="7">
    <location>
        <begin position="192"/>
        <end position="410"/>
    </location>
</feature>
<dbReference type="GO" id="GO:0031175">
    <property type="term" value="P:neuron projection development"/>
    <property type="evidence" value="ECO:0007669"/>
    <property type="project" value="TreeGrafter"/>
</dbReference>
<dbReference type="Proteomes" id="UP000242188">
    <property type="component" value="Unassembled WGS sequence"/>
</dbReference>
<feature type="region of interest" description="Disordered" evidence="7">
    <location>
        <begin position="893"/>
        <end position="966"/>
    </location>
</feature>
<feature type="compositionally biased region" description="Basic and acidic residues" evidence="7">
    <location>
        <begin position="1828"/>
        <end position="1849"/>
    </location>
</feature>